<keyword evidence="1" id="KW-0812">Transmembrane</keyword>
<feature type="transmembrane region" description="Helical" evidence="1">
    <location>
        <begin position="37"/>
        <end position="57"/>
    </location>
</feature>
<name>A0AAV1R2N1_9ROSI</name>
<proteinExistence type="predicted"/>
<sequence length="78" mass="8834">MEKTWLYLHSQSKIYVPPAPLKMDDGKETSVGDMRGVFVTIGVIFGLLVESGDWLLLDCVKDMCRTCWELVGVCERSH</sequence>
<keyword evidence="1" id="KW-0472">Membrane</keyword>
<evidence type="ECO:0000313" key="3">
    <source>
        <dbReference type="Proteomes" id="UP001314170"/>
    </source>
</evidence>
<reference evidence="2 3" key="1">
    <citation type="submission" date="2024-01" db="EMBL/GenBank/DDBJ databases">
        <authorList>
            <person name="Waweru B."/>
        </authorList>
    </citation>
    <scope>NUCLEOTIDE SEQUENCE [LARGE SCALE GENOMIC DNA]</scope>
</reference>
<gene>
    <name evidence="2" type="ORF">DCAF_LOCUS5353</name>
</gene>
<keyword evidence="1" id="KW-1133">Transmembrane helix</keyword>
<dbReference type="Proteomes" id="UP001314170">
    <property type="component" value="Unassembled WGS sequence"/>
</dbReference>
<accession>A0AAV1R2N1</accession>
<organism evidence="2 3">
    <name type="scientific">Dovyalis caffra</name>
    <dbReference type="NCBI Taxonomy" id="77055"/>
    <lineage>
        <taxon>Eukaryota</taxon>
        <taxon>Viridiplantae</taxon>
        <taxon>Streptophyta</taxon>
        <taxon>Embryophyta</taxon>
        <taxon>Tracheophyta</taxon>
        <taxon>Spermatophyta</taxon>
        <taxon>Magnoliopsida</taxon>
        <taxon>eudicotyledons</taxon>
        <taxon>Gunneridae</taxon>
        <taxon>Pentapetalae</taxon>
        <taxon>rosids</taxon>
        <taxon>fabids</taxon>
        <taxon>Malpighiales</taxon>
        <taxon>Salicaceae</taxon>
        <taxon>Flacourtieae</taxon>
        <taxon>Dovyalis</taxon>
    </lineage>
</organism>
<comment type="caution">
    <text evidence="2">The sequence shown here is derived from an EMBL/GenBank/DDBJ whole genome shotgun (WGS) entry which is preliminary data.</text>
</comment>
<dbReference type="EMBL" id="CAWUPB010000857">
    <property type="protein sequence ID" value="CAK7327638.1"/>
    <property type="molecule type" value="Genomic_DNA"/>
</dbReference>
<protein>
    <submittedName>
        <fullName evidence="2">Uncharacterized protein</fullName>
    </submittedName>
</protein>
<evidence type="ECO:0000256" key="1">
    <source>
        <dbReference type="SAM" id="Phobius"/>
    </source>
</evidence>
<dbReference type="AlphaFoldDB" id="A0AAV1R2N1"/>
<keyword evidence="3" id="KW-1185">Reference proteome</keyword>
<evidence type="ECO:0000313" key="2">
    <source>
        <dbReference type="EMBL" id="CAK7327638.1"/>
    </source>
</evidence>